<dbReference type="OrthoDB" id="298170at2759"/>
<reference evidence="1 2" key="1">
    <citation type="submission" date="2016-11" db="EMBL/GenBank/DDBJ databases">
        <title>The macronuclear genome of Stentor coeruleus: a giant cell with tiny introns.</title>
        <authorList>
            <person name="Slabodnick M."/>
            <person name="Ruby J.G."/>
            <person name="Reiff S.B."/>
            <person name="Swart E.C."/>
            <person name="Gosai S."/>
            <person name="Prabakaran S."/>
            <person name="Witkowska E."/>
            <person name="Larue G.E."/>
            <person name="Fisher S."/>
            <person name="Freeman R.M."/>
            <person name="Gunawardena J."/>
            <person name="Chu W."/>
            <person name="Stover N.A."/>
            <person name="Gregory B.D."/>
            <person name="Nowacki M."/>
            <person name="Derisi J."/>
            <person name="Roy S.W."/>
            <person name="Marshall W.F."/>
            <person name="Sood P."/>
        </authorList>
    </citation>
    <scope>NUCLEOTIDE SEQUENCE [LARGE SCALE GENOMIC DNA]</scope>
    <source>
        <strain evidence="1">WM001</strain>
    </source>
</reference>
<dbReference type="AlphaFoldDB" id="A0A1R2BGR2"/>
<protein>
    <submittedName>
        <fullName evidence="1">Uncharacterized protein</fullName>
    </submittedName>
</protein>
<evidence type="ECO:0000313" key="2">
    <source>
        <dbReference type="Proteomes" id="UP000187209"/>
    </source>
</evidence>
<dbReference type="Proteomes" id="UP000187209">
    <property type="component" value="Unassembled WGS sequence"/>
</dbReference>
<evidence type="ECO:0000313" key="1">
    <source>
        <dbReference type="EMBL" id="OMJ75914.1"/>
    </source>
</evidence>
<dbReference type="EMBL" id="MPUH01000662">
    <property type="protein sequence ID" value="OMJ75914.1"/>
    <property type="molecule type" value="Genomic_DNA"/>
</dbReference>
<proteinExistence type="predicted"/>
<organism evidence="1 2">
    <name type="scientific">Stentor coeruleus</name>
    <dbReference type="NCBI Taxonomy" id="5963"/>
    <lineage>
        <taxon>Eukaryota</taxon>
        <taxon>Sar</taxon>
        <taxon>Alveolata</taxon>
        <taxon>Ciliophora</taxon>
        <taxon>Postciliodesmatophora</taxon>
        <taxon>Heterotrichea</taxon>
        <taxon>Heterotrichida</taxon>
        <taxon>Stentoridae</taxon>
        <taxon>Stentor</taxon>
    </lineage>
</organism>
<name>A0A1R2BGR2_9CILI</name>
<gene>
    <name evidence="1" type="ORF">SteCoe_24855</name>
</gene>
<sequence>MGIFVGLIVHRILTSQRRYEQIVNEIYHYLLLHADEITIKIESNRFIQFQALYGSDPVFIPLSVHYLHSQFYRVHGGANPPEDVKQFANILWESLNIFKEHYPAHIELNAEGLDHCEPFYREITSQEALRRQVSCVASRSDEGTVLFSEELDDILFVLYSTVKAYDIKSMMIVLDILNSNTHCPAAVFKNLKTEDLRLFEAIKTDSDDNINARLYPGLTEKCKSIVTNVLRKILVKYPERAQECQSLQEFTIETKLPPSPTKYEIPCSLSALMFQITETTSLERATFLLESLNSSQNYDDLAKMRWGEKLKVILEKYCEKIYTCDNYEIVKYGVFHYQFLKALLKLSRTSESFVNLLNLGYFDRFYELVEEACKLLYQIIIHKEDNEDCQLYGFIDQSLKLVELIVNPAYYKFLRPVNESLNKVFRILDSFTRHVSEDCAMPAPEDPEELKMLSPQLFEYKNRVSVMITKIEALLEYQERHEEKYFRLFGDEERLDT</sequence>
<keyword evidence="2" id="KW-1185">Reference proteome</keyword>
<accession>A0A1R2BGR2</accession>
<comment type="caution">
    <text evidence="1">The sequence shown here is derived from an EMBL/GenBank/DDBJ whole genome shotgun (WGS) entry which is preliminary data.</text>
</comment>